<keyword evidence="1" id="KW-0808">Transferase</keyword>
<dbReference type="Gene3D" id="1.20.1050.10">
    <property type="match status" value="1"/>
</dbReference>
<reference evidence="1 2" key="1">
    <citation type="journal article" date="2015" name="PLoS ONE">
        <title>Azotobacter Genomes: The Genome of Azotobacter chroococcum NCIMB 8003 (ATCC 4412).</title>
        <authorList>
            <person name="Robson R.L."/>
            <person name="Jones R."/>
            <person name="Robson R.M."/>
            <person name="Schwartz A."/>
            <person name="Richardson T.H."/>
        </authorList>
    </citation>
    <scope>NUCLEOTIDE SEQUENCE [LARGE SCALE GENOMIC DNA]</scope>
    <source>
        <strain evidence="1 2">NCIMB 8003</strain>
        <plasmid evidence="2">Plasmid pAcX50f</plasmid>
    </source>
</reference>
<sequence>MRGEVAGLHVWPRRSTATRSPCAALNTLALHPFGKIPVLAAWGTAHFLKPPPSAAYLDEAFPQSSLQPLDLARKVEVDQWSAALALYVDDRLIRRYLLLLVFAHAVVTTCRPGGFGPLPSPWSIQTLELLERQFG</sequence>
<organism evidence="1 2">
    <name type="scientific">Azotobacter chroococcum NCIMB 8003</name>
    <dbReference type="NCBI Taxonomy" id="1328314"/>
    <lineage>
        <taxon>Bacteria</taxon>
        <taxon>Pseudomonadati</taxon>
        <taxon>Pseudomonadota</taxon>
        <taxon>Gammaproteobacteria</taxon>
        <taxon>Pseudomonadales</taxon>
        <taxon>Pseudomonadaceae</taxon>
        <taxon>Azotobacter</taxon>
    </lineage>
</organism>
<geneLocation type="plasmid" evidence="1 2">
    <name>pAcX50f</name>
</geneLocation>
<evidence type="ECO:0000313" key="1">
    <source>
        <dbReference type="EMBL" id="AJE23961.1"/>
    </source>
</evidence>
<proteinExistence type="predicted"/>
<keyword evidence="1" id="KW-0614">Plasmid</keyword>
<dbReference type="HOGENOM" id="CLU_1881487_0_0_6"/>
<dbReference type="Proteomes" id="UP000068210">
    <property type="component" value="Plasmid pAcX50f"/>
</dbReference>
<protein>
    <submittedName>
        <fullName evidence="1">Glutathione S-transferase</fullName>
    </submittedName>
</protein>
<dbReference type="GO" id="GO:0016740">
    <property type="term" value="F:transferase activity"/>
    <property type="evidence" value="ECO:0007669"/>
    <property type="project" value="UniProtKB-KW"/>
</dbReference>
<dbReference type="Gene3D" id="3.40.30.10">
    <property type="entry name" value="Glutaredoxin"/>
    <property type="match status" value="1"/>
</dbReference>
<dbReference type="EMBL" id="CP010421">
    <property type="protein sequence ID" value="AJE23961.1"/>
    <property type="molecule type" value="Genomic_DNA"/>
</dbReference>
<dbReference type="AlphaFoldDB" id="A0A0C4WTC7"/>
<keyword evidence="2" id="KW-1185">Reference proteome</keyword>
<gene>
    <name evidence="1" type="ORF">Achr_f2670</name>
</gene>
<evidence type="ECO:0000313" key="2">
    <source>
        <dbReference type="Proteomes" id="UP000068210"/>
    </source>
</evidence>
<accession>A0A0C4WTC7</accession>
<name>A0A0C4WTC7_9GAMM</name>
<dbReference type="KEGG" id="acx:Achr_f2670"/>